<dbReference type="PANTHER" id="PTHR12203">
    <property type="entry name" value="KDEL LYS-ASP-GLU-LEU CONTAINING - RELATED"/>
    <property type="match status" value="1"/>
</dbReference>
<dbReference type="PANTHER" id="PTHR12203:SF35">
    <property type="entry name" value="PROTEIN O-GLUCOSYLTRANSFERASE 1"/>
    <property type="match status" value="1"/>
</dbReference>
<keyword evidence="2" id="KW-0812">Transmembrane</keyword>
<accession>A0A545V5G2</accession>
<dbReference type="Proteomes" id="UP000315783">
    <property type="component" value="Unassembled WGS sequence"/>
</dbReference>
<evidence type="ECO:0000256" key="1">
    <source>
        <dbReference type="SAM" id="MobiDB-lite"/>
    </source>
</evidence>
<feature type="transmembrane region" description="Helical" evidence="2">
    <location>
        <begin position="20"/>
        <end position="44"/>
    </location>
</feature>
<reference evidence="3 4" key="1">
    <citation type="journal article" date="2019" name="Appl. Microbiol. Biotechnol.">
        <title>Genome sequence of Isaria javanica and comparative genome analysis insights into family S53 peptidase evolution in fungal entomopathogens.</title>
        <authorList>
            <person name="Lin R."/>
            <person name="Zhang X."/>
            <person name="Xin B."/>
            <person name="Zou M."/>
            <person name="Gao Y."/>
            <person name="Qin F."/>
            <person name="Hu Q."/>
            <person name="Xie B."/>
            <person name="Cheng X."/>
        </authorList>
    </citation>
    <scope>NUCLEOTIDE SEQUENCE [LARGE SCALE GENOMIC DNA]</scope>
    <source>
        <strain evidence="3 4">IJ1G</strain>
    </source>
</reference>
<protein>
    <submittedName>
        <fullName evidence="3">Capsular associated protein</fullName>
    </submittedName>
</protein>
<dbReference type="EMBL" id="SPUK01000005">
    <property type="protein sequence ID" value="TQV96928.1"/>
    <property type="molecule type" value="Genomic_DNA"/>
</dbReference>
<proteinExistence type="predicted"/>
<keyword evidence="2" id="KW-0472">Membrane</keyword>
<feature type="region of interest" description="Disordered" evidence="1">
    <location>
        <begin position="229"/>
        <end position="254"/>
    </location>
</feature>
<evidence type="ECO:0000313" key="4">
    <source>
        <dbReference type="Proteomes" id="UP000315783"/>
    </source>
</evidence>
<evidence type="ECO:0000313" key="3">
    <source>
        <dbReference type="EMBL" id="TQV96928.1"/>
    </source>
</evidence>
<feature type="compositionally biased region" description="Basic and acidic residues" evidence="1">
    <location>
        <begin position="233"/>
        <end position="243"/>
    </location>
</feature>
<gene>
    <name evidence="3" type="ORF">IF1G_04168</name>
</gene>
<dbReference type="InterPro" id="IPR051091">
    <property type="entry name" value="O-Glucosyltr/Glycosyltrsf_90"/>
</dbReference>
<dbReference type="STRING" id="43265.A0A545V5G2"/>
<name>A0A545V5G2_9HYPO</name>
<keyword evidence="2" id="KW-1133">Transmembrane helix</keyword>
<sequence>MVTFTYTQRLGIVLHLPRGLFNWIVFMIAFITTLRTLLVTVPLYDMRHPINQLLYDSEIEYRHWLAKASTSSTSSTAIRIYEDRHDGRKAPPQYKDWYAQLRRTKIRDNFPQIDEDLEPFWHITPAELREAVQEAAQLPDVATIVIKDGIASVGRNDEGGAGSETLTRLVHMANNFSSNLPDMTIPINMARSPRILPRWEARWSYSRAPEDAAAADVIAGRSARQAEMSAAAHETHDEEHGPVEARGTSGPGNKNSMTAGEFRAILRQACPPNSASRANPYWNTAGFCRRCVRGHSSLQLMSDWHESLDSVCSQPDLKNLHGFYMAAPDVRPVQKLLPLFSLYKTAHFADILLPLWPEEAAPAEAGDDVPDKPFLDRSDNVSWAGSIGQNSITPEYLHGHHKLRLLGQLTRPRPTDKTTLVKPIMLDEMRRWLYAKRTTAAVNSKLPLNVGISDYTACTDRNCDAVKQLFGDDFHHQAAGEDSKIVLLLDDDDGPAQGTLRALRTETMPVISTIFKTWYTSRIKPWVHFVPLDVRYQALHTTLSYFTVLEDRRDSGVMDSKGIAQQGKFWVKEALRERDQELYFSRLLIEWARLIDERRDEIGISTAAAPVKHG</sequence>
<dbReference type="AlphaFoldDB" id="A0A545V5G2"/>
<comment type="caution">
    <text evidence="3">The sequence shown here is derived from an EMBL/GenBank/DDBJ whole genome shotgun (WGS) entry which is preliminary data.</text>
</comment>
<evidence type="ECO:0000256" key="2">
    <source>
        <dbReference type="SAM" id="Phobius"/>
    </source>
</evidence>
<keyword evidence="4" id="KW-1185">Reference proteome</keyword>
<dbReference type="OrthoDB" id="541052at2759"/>
<organism evidence="3 4">
    <name type="scientific">Cordyceps javanica</name>
    <dbReference type="NCBI Taxonomy" id="43265"/>
    <lineage>
        <taxon>Eukaryota</taxon>
        <taxon>Fungi</taxon>
        <taxon>Dikarya</taxon>
        <taxon>Ascomycota</taxon>
        <taxon>Pezizomycotina</taxon>
        <taxon>Sordariomycetes</taxon>
        <taxon>Hypocreomycetidae</taxon>
        <taxon>Hypocreales</taxon>
        <taxon>Cordycipitaceae</taxon>
        <taxon>Cordyceps</taxon>
    </lineage>
</organism>